<dbReference type="PRINTS" id="PR00039">
    <property type="entry name" value="HTHLYSR"/>
</dbReference>
<evidence type="ECO:0000256" key="1">
    <source>
        <dbReference type="ARBA" id="ARBA00009437"/>
    </source>
</evidence>
<dbReference type="SUPFAM" id="SSF53850">
    <property type="entry name" value="Periplasmic binding protein-like II"/>
    <property type="match status" value="1"/>
</dbReference>
<dbReference type="InterPro" id="IPR005119">
    <property type="entry name" value="LysR_subst-bd"/>
</dbReference>
<dbReference type="Gene3D" id="1.10.10.10">
    <property type="entry name" value="Winged helix-like DNA-binding domain superfamily/Winged helix DNA-binding domain"/>
    <property type="match status" value="1"/>
</dbReference>
<dbReference type="Pfam" id="PF03466">
    <property type="entry name" value="LysR_substrate"/>
    <property type="match status" value="1"/>
</dbReference>
<dbReference type="AlphaFoldDB" id="A0A3D8VIC6"/>
<comment type="similarity">
    <text evidence="1">Belongs to the LysR transcriptional regulatory family.</text>
</comment>
<dbReference type="EMBL" id="QTJR01000002">
    <property type="protein sequence ID" value="RDY68578.1"/>
    <property type="molecule type" value="Genomic_DNA"/>
</dbReference>
<reference evidence="6 7" key="1">
    <citation type="submission" date="2018-08" db="EMBL/GenBank/DDBJ databases">
        <title>Lysobacter soli KCTC 22011, whole genome shotgun sequence.</title>
        <authorList>
            <person name="Zhang X."/>
            <person name="Feng G."/>
            <person name="Zhu H."/>
        </authorList>
    </citation>
    <scope>NUCLEOTIDE SEQUENCE [LARGE SCALE GENOMIC DNA]</scope>
    <source>
        <strain evidence="6 7">KCTC 22011</strain>
    </source>
</reference>
<keyword evidence="4" id="KW-0804">Transcription</keyword>
<evidence type="ECO:0000259" key="5">
    <source>
        <dbReference type="PROSITE" id="PS50931"/>
    </source>
</evidence>
<comment type="caution">
    <text evidence="6">The sequence shown here is derived from an EMBL/GenBank/DDBJ whole genome shotgun (WGS) entry which is preliminary data.</text>
</comment>
<accession>A0A3D8VIC6</accession>
<dbReference type="Gene3D" id="3.40.190.10">
    <property type="entry name" value="Periplasmic binding protein-like II"/>
    <property type="match status" value="2"/>
</dbReference>
<dbReference type="InterPro" id="IPR058163">
    <property type="entry name" value="LysR-type_TF_proteobact-type"/>
</dbReference>
<dbReference type="InterPro" id="IPR036388">
    <property type="entry name" value="WH-like_DNA-bd_sf"/>
</dbReference>
<sequence length="313" mass="34476">MVSDRRFPSLAAIRAFEAAARLGSFSRAAQELDTTAASVSYHVRRLEQQIGVALFVRHANHVMLTRGGEIVAREAIDAFAALRASFVQAAEVDDTHLSLTTLPSLGTSWLTPKLGRFRTRHPDIALELDLSAVAEDLTDGRYDAAIRNGHGHWPGLRAVELLPSLFMPLCAPSLRAAVAELGRDPRTPLPVPLLGRPDWWSRWYRALGFDADIPPGRFGTQLSAEYLDIAAAIAGQGVAIGSPILFRNEIDAGRLVPAHELVVSDGRAFWFTYPAARHDSRKIARFREWLESEAARDRDAARAFIRRSVVVEA</sequence>
<evidence type="ECO:0000256" key="3">
    <source>
        <dbReference type="ARBA" id="ARBA00023125"/>
    </source>
</evidence>
<keyword evidence="2" id="KW-0805">Transcription regulation</keyword>
<dbReference type="CDD" id="cd08432">
    <property type="entry name" value="PBP2_GcdR_TrpI_HvrB_AmpR_like"/>
    <property type="match status" value="1"/>
</dbReference>
<dbReference type="PANTHER" id="PTHR30537:SF74">
    <property type="entry name" value="HTH-TYPE TRANSCRIPTIONAL REGULATOR TRPI"/>
    <property type="match status" value="1"/>
</dbReference>
<dbReference type="InterPro" id="IPR036390">
    <property type="entry name" value="WH_DNA-bd_sf"/>
</dbReference>
<dbReference type="PANTHER" id="PTHR30537">
    <property type="entry name" value="HTH-TYPE TRANSCRIPTIONAL REGULATOR"/>
    <property type="match status" value="1"/>
</dbReference>
<name>A0A3D8VIC6_9GAMM</name>
<dbReference type="InterPro" id="IPR000847">
    <property type="entry name" value="LysR_HTH_N"/>
</dbReference>
<evidence type="ECO:0000313" key="6">
    <source>
        <dbReference type="EMBL" id="RDY68578.1"/>
    </source>
</evidence>
<gene>
    <name evidence="6" type="ORF">DX912_03460</name>
</gene>
<evidence type="ECO:0000313" key="7">
    <source>
        <dbReference type="Proteomes" id="UP000256829"/>
    </source>
</evidence>
<feature type="domain" description="HTH lysR-type" evidence="5">
    <location>
        <begin position="8"/>
        <end position="65"/>
    </location>
</feature>
<evidence type="ECO:0000256" key="4">
    <source>
        <dbReference type="ARBA" id="ARBA00023163"/>
    </source>
</evidence>
<dbReference type="GO" id="GO:0006351">
    <property type="term" value="P:DNA-templated transcription"/>
    <property type="evidence" value="ECO:0007669"/>
    <property type="project" value="TreeGrafter"/>
</dbReference>
<keyword evidence="7" id="KW-1185">Reference proteome</keyword>
<dbReference type="GO" id="GO:0003700">
    <property type="term" value="F:DNA-binding transcription factor activity"/>
    <property type="evidence" value="ECO:0007669"/>
    <property type="project" value="InterPro"/>
</dbReference>
<dbReference type="Proteomes" id="UP000256829">
    <property type="component" value="Unassembled WGS sequence"/>
</dbReference>
<organism evidence="6 7">
    <name type="scientific">Lysobacter soli</name>
    <dbReference type="NCBI Taxonomy" id="453783"/>
    <lineage>
        <taxon>Bacteria</taxon>
        <taxon>Pseudomonadati</taxon>
        <taxon>Pseudomonadota</taxon>
        <taxon>Gammaproteobacteria</taxon>
        <taxon>Lysobacterales</taxon>
        <taxon>Lysobacteraceae</taxon>
        <taxon>Lysobacter</taxon>
    </lineage>
</organism>
<dbReference type="GO" id="GO:0043565">
    <property type="term" value="F:sequence-specific DNA binding"/>
    <property type="evidence" value="ECO:0007669"/>
    <property type="project" value="TreeGrafter"/>
</dbReference>
<proteinExistence type="inferred from homology"/>
<dbReference type="SUPFAM" id="SSF46785">
    <property type="entry name" value="Winged helix' DNA-binding domain"/>
    <property type="match status" value="1"/>
</dbReference>
<dbReference type="RefSeq" id="WP_115841091.1">
    <property type="nucleotide sequence ID" value="NZ_CP183976.1"/>
</dbReference>
<evidence type="ECO:0000256" key="2">
    <source>
        <dbReference type="ARBA" id="ARBA00023015"/>
    </source>
</evidence>
<keyword evidence="3" id="KW-0238">DNA-binding</keyword>
<dbReference type="Pfam" id="PF00126">
    <property type="entry name" value="HTH_1"/>
    <property type="match status" value="1"/>
</dbReference>
<protein>
    <submittedName>
        <fullName evidence="6">LysR family transcriptional regulator</fullName>
    </submittedName>
</protein>
<dbReference type="PROSITE" id="PS50931">
    <property type="entry name" value="HTH_LYSR"/>
    <property type="match status" value="1"/>
</dbReference>